<gene>
    <name evidence="1" type="ORF">F7Q99_13775</name>
</gene>
<keyword evidence="2" id="KW-1185">Reference proteome</keyword>
<organism evidence="1 2">
    <name type="scientific">Streptomyces kaniharaensis</name>
    <dbReference type="NCBI Taxonomy" id="212423"/>
    <lineage>
        <taxon>Bacteria</taxon>
        <taxon>Bacillati</taxon>
        <taxon>Actinomycetota</taxon>
        <taxon>Actinomycetes</taxon>
        <taxon>Kitasatosporales</taxon>
        <taxon>Streptomycetaceae</taxon>
        <taxon>Streptomyces</taxon>
    </lineage>
</organism>
<protein>
    <submittedName>
        <fullName evidence="1">Uncharacterized protein</fullName>
    </submittedName>
</protein>
<comment type="caution">
    <text evidence="1">The sequence shown here is derived from an EMBL/GenBank/DDBJ whole genome shotgun (WGS) entry which is preliminary data.</text>
</comment>
<dbReference type="RefSeq" id="WP_153461543.1">
    <property type="nucleotide sequence ID" value="NZ_WBOF01000001.1"/>
</dbReference>
<dbReference type="OrthoDB" id="3543532at2"/>
<dbReference type="InterPro" id="IPR038332">
    <property type="entry name" value="PPE_sf"/>
</dbReference>
<evidence type="ECO:0000313" key="1">
    <source>
        <dbReference type="EMBL" id="MQS13318.1"/>
    </source>
</evidence>
<dbReference type="Gene3D" id="1.20.1260.20">
    <property type="entry name" value="PPE superfamily"/>
    <property type="match status" value="1"/>
</dbReference>
<dbReference type="EMBL" id="WBOF01000001">
    <property type="protein sequence ID" value="MQS13318.1"/>
    <property type="molecule type" value="Genomic_DNA"/>
</dbReference>
<evidence type="ECO:0000313" key="2">
    <source>
        <dbReference type="Proteomes" id="UP000450000"/>
    </source>
</evidence>
<sequence>MLSYETVRATRLDGLTSAAEEWTALRSRYLGLRDRLSADVAGPLAAGWEGEAAAAARALIAEVAGQFTAAGRESADLGALLADAARQFADAQRQLVRLADEDAPAAHLRISPTGGVTDVHPLHDDESARHQPEYRAVFLPERRRTVAELAGRIESVLRSATEADEAAAWALRSAPPAPADSPFGPDGCHTLAEARQARADLGAALALAARRDALTADELARLDALLAAHADDPAFATRFATTLGAQPVLELWRDLNDPALSGRSGRPRTDALRRLQASLGAVLGTATHGADPAMRAWEQEVIRLGPRQLTRPGSGPMPTGYHLMSALLRGGRYAPGFLTAYGESLLAAERAARVPPQLVWAPDATQPAWDHLGEGRGGDPVAGLLAALGHNPRAATAFLDPGDPRRGDHLAYLLHDRRWPDELVAGAHVRGHHALGLAIQAAATGGCPDPHHHTPAQARVLRDTVTLLDRGIGREHLPTGLHVPVAAALADYAADTHAVLSGVSRAVREHAAAAAAGVWTDDRTGEVRTAVEKGPLIRVLRGLADLPDAHHRLQQAELTYIAERLGALPANAPAAEWKGLMADSAVVLGVLDAVQADAVLDQRDDAAKIAAWKAKGLYTGVGAPLKLVPVPGLGELTQRILAAGIAEWQGGALDAIDAAAAGRIERNTLTGADGRSGHEGVAAMVEQWRREHGHPDADGLAADWDKQQLRSIYNTGRTDAAAALGRTGG</sequence>
<proteinExistence type="predicted"/>
<name>A0A6N7KSK1_9ACTN</name>
<accession>A0A6N7KSK1</accession>
<dbReference type="AlphaFoldDB" id="A0A6N7KSK1"/>
<dbReference type="Proteomes" id="UP000450000">
    <property type="component" value="Unassembled WGS sequence"/>
</dbReference>
<reference evidence="1 2" key="1">
    <citation type="submission" date="2019-09" db="EMBL/GenBank/DDBJ databases">
        <title>Genome Sequences of Streptomyces kaniharaensis ATCC 21070.</title>
        <authorList>
            <person name="Zhu W."/>
            <person name="De Crecy-Lagard V."/>
            <person name="Richards N.G."/>
        </authorList>
    </citation>
    <scope>NUCLEOTIDE SEQUENCE [LARGE SCALE GENOMIC DNA]</scope>
    <source>
        <strain evidence="1 2">SF-557</strain>
    </source>
</reference>